<feature type="compositionally biased region" description="Gly residues" evidence="1">
    <location>
        <begin position="101"/>
        <end position="114"/>
    </location>
</feature>
<dbReference type="RefSeq" id="XP_014541846.1">
    <property type="nucleotide sequence ID" value="XM_014686360.1"/>
</dbReference>
<gene>
    <name evidence="2" type="ORF">G6M90_00g092020</name>
</gene>
<evidence type="ECO:0000256" key="1">
    <source>
        <dbReference type="SAM" id="MobiDB-lite"/>
    </source>
</evidence>
<dbReference type="Proteomes" id="UP000510686">
    <property type="component" value="Chromosome 5"/>
</dbReference>
<sequence>MAQSTIRGFAKGVLRNIMGNQPQRSPLPQIMGDLPMGWGRQRQTNQGILREISKQPPGGDICSISGAISVKGQLTAQHGSTVEYRTRNRNMSTQFTAKDGAGSGFSGAVGASGS</sequence>
<accession>A0A7D5Z9P2</accession>
<proteinExistence type="predicted"/>
<dbReference type="AlphaFoldDB" id="A0A7D5Z9P2"/>
<organism evidence="2 3">
    <name type="scientific">Metarhizium brunneum</name>
    <dbReference type="NCBI Taxonomy" id="500148"/>
    <lineage>
        <taxon>Eukaryota</taxon>
        <taxon>Fungi</taxon>
        <taxon>Dikarya</taxon>
        <taxon>Ascomycota</taxon>
        <taxon>Pezizomycotina</taxon>
        <taxon>Sordariomycetes</taxon>
        <taxon>Hypocreomycetidae</taxon>
        <taxon>Hypocreales</taxon>
        <taxon>Clavicipitaceae</taxon>
        <taxon>Metarhizium</taxon>
    </lineage>
</organism>
<dbReference type="KEGG" id="mbrn:26245314"/>
<feature type="region of interest" description="Disordered" evidence="1">
    <location>
        <begin position="17"/>
        <end position="39"/>
    </location>
</feature>
<dbReference type="GeneID" id="26245314"/>
<feature type="region of interest" description="Disordered" evidence="1">
    <location>
        <begin position="94"/>
        <end position="114"/>
    </location>
</feature>
<protein>
    <submittedName>
        <fullName evidence="2">Uncharacterized protein</fullName>
    </submittedName>
</protein>
<dbReference type="EMBL" id="CP058936">
    <property type="protein sequence ID" value="QLI72586.1"/>
    <property type="molecule type" value="Genomic_DNA"/>
</dbReference>
<evidence type="ECO:0000313" key="2">
    <source>
        <dbReference type="EMBL" id="QLI72586.1"/>
    </source>
</evidence>
<evidence type="ECO:0000313" key="3">
    <source>
        <dbReference type="Proteomes" id="UP000510686"/>
    </source>
</evidence>
<name>A0A7D5Z9P2_9HYPO</name>
<reference evidence="2 3" key="1">
    <citation type="submission" date="2020-07" db="EMBL/GenBank/DDBJ databases">
        <title>Telomere length de novo assembly of all 7 chromosomes of the fungus, Metarhizium brunneum, using a novel assembly pipeline.</title>
        <authorList>
            <person name="Saud z."/>
            <person name="Kortsinoglou A."/>
            <person name="Kouvelis V.N."/>
            <person name="Butt T.M."/>
        </authorList>
    </citation>
    <scope>NUCLEOTIDE SEQUENCE [LARGE SCALE GENOMIC DNA]</scope>
    <source>
        <strain evidence="2 3">4556</strain>
    </source>
</reference>
<keyword evidence="3" id="KW-1185">Reference proteome</keyword>